<protein>
    <submittedName>
        <fullName evidence="1">Uncharacterized protein</fullName>
    </submittedName>
</protein>
<evidence type="ECO:0000313" key="2">
    <source>
        <dbReference type="Proteomes" id="UP000712281"/>
    </source>
</evidence>
<reference evidence="1" key="1">
    <citation type="submission" date="2019-12" db="EMBL/GenBank/DDBJ databases">
        <title>Genome sequencing and annotation of Brassica cretica.</title>
        <authorList>
            <person name="Studholme D.J."/>
            <person name="Sarris P.F."/>
        </authorList>
    </citation>
    <scope>NUCLEOTIDE SEQUENCE</scope>
    <source>
        <strain evidence="1">PFS-001/15</strain>
        <tissue evidence="1">Leaf</tissue>
    </source>
</reference>
<proteinExistence type="predicted"/>
<evidence type="ECO:0000313" key="1">
    <source>
        <dbReference type="EMBL" id="KAF2580432.1"/>
    </source>
</evidence>
<organism evidence="1 2">
    <name type="scientific">Brassica cretica</name>
    <name type="common">Mustard</name>
    <dbReference type="NCBI Taxonomy" id="69181"/>
    <lineage>
        <taxon>Eukaryota</taxon>
        <taxon>Viridiplantae</taxon>
        <taxon>Streptophyta</taxon>
        <taxon>Embryophyta</taxon>
        <taxon>Tracheophyta</taxon>
        <taxon>Spermatophyta</taxon>
        <taxon>Magnoliopsida</taxon>
        <taxon>eudicotyledons</taxon>
        <taxon>Gunneridae</taxon>
        <taxon>Pentapetalae</taxon>
        <taxon>rosids</taxon>
        <taxon>malvids</taxon>
        <taxon>Brassicales</taxon>
        <taxon>Brassicaceae</taxon>
        <taxon>Brassiceae</taxon>
        <taxon>Brassica</taxon>
    </lineage>
</organism>
<dbReference type="Proteomes" id="UP000712281">
    <property type="component" value="Unassembled WGS sequence"/>
</dbReference>
<dbReference type="EMBL" id="QGKW02001660">
    <property type="protein sequence ID" value="KAF2580432.1"/>
    <property type="molecule type" value="Genomic_DNA"/>
</dbReference>
<gene>
    <name evidence="1" type="ORF">F2Q68_00001894</name>
</gene>
<name>A0A8S9JG55_BRACR</name>
<accession>A0A8S9JG55</accession>
<sequence>MMKIPRSTVSGIANDLKEESSLGGLMISKLISRRFSSAIHKHAIPRSTVSGIANASKEESSLGDRKGLMIPKFTSALYTHAISSFVMVPIQHHKAGSLVSRAWISTGSLTGQPYFTKVDRIEMLMKEIDAKSTIPLDRLRLLLRSVSQLFEDSFGDPTVPYGGEAIHCLSIKLGIESHLHRNLITLYGSEMNAETRRRNMLKVINIIKKGMFYRSLTAMLHAFAYTSPKEALSVFGLVVKLGTPHASNISPLLVAFKHHQTGAPWVGASMFMLMEHYQIPLVPRLFGGIVEIYVAKGFLVHALDLIKANLNNVDNICITAFLDGCIRHDQDMEPALGLVEYLERQNFQYKINVSLIRRLKLCGLQVEFGTNVVIEQKEVGASWIGSMELGGLQH</sequence>
<dbReference type="AlphaFoldDB" id="A0A8S9JG55"/>
<comment type="caution">
    <text evidence="1">The sequence shown here is derived from an EMBL/GenBank/DDBJ whole genome shotgun (WGS) entry which is preliminary data.</text>
</comment>